<keyword evidence="1" id="KW-0732">Signal</keyword>
<gene>
    <name evidence="3" type="ORF">SAMN04488042_101435</name>
</gene>
<proteinExistence type="predicted"/>
<dbReference type="STRING" id="254406.SAMN04488042_101435"/>
<dbReference type="InterPro" id="IPR036374">
    <property type="entry name" value="OxRdtase_Mopterin-bd_sf"/>
</dbReference>
<dbReference type="InterPro" id="IPR000572">
    <property type="entry name" value="OxRdtase_Mopterin-bd_dom"/>
</dbReference>
<dbReference type="Pfam" id="PF00174">
    <property type="entry name" value="Oxidored_molyb"/>
    <property type="match status" value="1"/>
</dbReference>
<dbReference type="Gene3D" id="3.90.420.10">
    <property type="entry name" value="Oxidoreductase, molybdopterin-binding domain"/>
    <property type="match status" value="1"/>
</dbReference>
<keyword evidence="4" id="KW-1185">Reference proteome</keyword>
<protein>
    <recommendedName>
        <fullName evidence="2">Oxidoreductase molybdopterin-binding domain-containing protein</fullName>
    </recommendedName>
</protein>
<feature type="signal peptide" evidence="1">
    <location>
        <begin position="1"/>
        <end position="25"/>
    </location>
</feature>
<name>A0A1I4I4V1_9RHOB</name>
<feature type="chain" id="PRO_5011779280" description="Oxidoreductase molybdopterin-binding domain-containing protein" evidence="1">
    <location>
        <begin position="26"/>
        <end position="173"/>
    </location>
</feature>
<dbReference type="EMBL" id="FOTQ01000001">
    <property type="protein sequence ID" value="SFL49508.1"/>
    <property type="molecule type" value="Genomic_DNA"/>
</dbReference>
<sequence length="173" mass="19244">MRLLRWVFFALTVCLMLPLTTAALAEDAMVKPTGRVVLTVSGKISATNSGDTAQFDLEMLRALPARSFSTTTLWTEGVRKFTGVPLAVLLESLGTSGSTVDAWAINDYLAEFDISELEPDAPIIAYEMDGAPMSRRDKGPLWVVYPYDSASRYRTELVYARSIWQLDRLEVLE</sequence>
<dbReference type="Proteomes" id="UP000199144">
    <property type="component" value="Unassembled WGS sequence"/>
</dbReference>
<evidence type="ECO:0000259" key="2">
    <source>
        <dbReference type="Pfam" id="PF00174"/>
    </source>
</evidence>
<reference evidence="3 4" key="1">
    <citation type="submission" date="2016-10" db="EMBL/GenBank/DDBJ databases">
        <authorList>
            <person name="de Groot N.N."/>
        </authorList>
    </citation>
    <scope>NUCLEOTIDE SEQUENCE [LARGE SCALE GENOMIC DNA]</scope>
    <source>
        <strain evidence="3 4">DSM 15283</strain>
    </source>
</reference>
<evidence type="ECO:0000313" key="3">
    <source>
        <dbReference type="EMBL" id="SFL49508.1"/>
    </source>
</evidence>
<dbReference type="AlphaFoldDB" id="A0A1I4I4V1"/>
<dbReference type="SUPFAM" id="SSF56524">
    <property type="entry name" value="Oxidoreductase molybdopterin-binding domain"/>
    <property type="match status" value="1"/>
</dbReference>
<organism evidence="3 4">
    <name type="scientific">Shimia aestuarii</name>
    <dbReference type="NCBI Taxonomy" id="254406"/>
    <lineage>
        <taxon>Bacteria</taxon>
        <taxon>Pseudomonadati</taxon>
        <taxon>Pseudomonadota</taxon>
        <taxon>Alphaproteobacteria</taxon>
        <taxon>Rhodobacterales</taxon>
        <taxon>Roseobacteraceae</taxon>
    </lineage>
</organism>
<evidence type="ECO:0000256" key="1">
    <source>
        <dbReference type="SAM" id="SignalP"/>
    </source>
</evidence>
<evidence type="ECO:0000313" key="4">
    <source>
        <dbReference type="Proteomes" id="UP000199144"/>
    </source>
</evidence>
<feature type="domain" description="Oxidoreductase molybdopterin-binding" evidence="2">
    <location>
        <begin position="76"/>
        <end position="147"/>
    </location>
</feature>
<accession>A0A1I4I4V1</accession>